<keyword evidence="5" id="KW-1185">Reference proteome</keyword>
<dbReference type="AlphaFoldDB" id="A0A814HYS5"/>
<dbReference type="EMBL" id="CAJNOI010000018">
    <property type="protein sequence ID" value="CAF0823677.1"/>
    <property type="molecule type" value="Genomic_DNA"/>
</dbReference>
<protein>
    <submittedName>
        <fullName evidence="4">Uncharacterized protein</fullName>
    </submittedName>
</protein>
<sequence>MTELDSIKAILHSKHIDSSHVKPYTGLRIKKSGDIILTTPSLESYRINNDPLYKYKGNMSTDLPKEIDYRILSYDSLENQRYQSLKMKQPVPYQVTRIFQERFGSVVSPHVDSSKIVRISKAPGYRLLRDQIPNQDRTMVSQHFNKISPFVTDHGSNPQANSLFRQSMV</sequence>
<organism evidence="4 5">
    <name type="scientific">Adineta steineri</name>
    <dbReference type="NCBI Taxonomy" id="433720"/>
    <lineage>
        <taxon>Eukaryota</taxon>
        <taxon>Metazoa</taxon>
        <taxon>Spiralia</taxon>
        <taxon>Gnathifera</taxon>
        <taxon>Rotifera</taxon>
        <taxon>Eurotatoria</taxon>
        <taxon>Bdelloidea</taxon>
        <taxon>Adinetida</taxon>
        <taxon>Adinetidae</taxon>
        <taxon>Adineta</taxon>
    </lineage>
</organism>
<name>A0A814HYS5_9BILA</name>
<feature type="compositionally biased region" description="Polar residues" evidence="1">
    <location>
        <begin position="154"/>
        <end position="169"/>
    </location>
</feature>
<dbReference type="EMBL" id="CAJNOM010000087">
    <property type="protein sequence ID" value="CAF1016856.1"/>
    <property type="molecule type" value="Genomic_DNA"/>
</dbReference>
<gene>
    <name evidence="2" type="ORF">BJG266_LOCUS6406</name>
    <name evidence="3" type="ORF">QVE165_LOCUS15279</name>
    <name evidence="4" type="ORF">QVE165_LOCUS15773</name>
</gene>
<evidence type="ECO:0000313" key="4">
    <source>
        <dbReference type="EMBL" id="CAF1016856.1"/>
    </source>
</evidence>
<evidence type="ECO:0000313" key="5">
    <source>
        <dbReference type="Proteomes" id="UP000663832"/>
    </source>
</evidence>
<accession>A0A814HYS5</accession>
<evidence type="ECO:0000313" key="2">
    <source>
        <dbReference type="EMBL" id="CAF0823677.1"/>
    </source>
</evidence>
<dbReference type="OrthoDB" id="9974819at2759"/>
<proteinExistence type="predicted"/>
<feature type="region of interest" description="Disordered" evidence="1">
    <location>
        <begin position="150"/>
        <end position="169"/>
    </location>
</feature>
<evidence type="ECO:0000256" key="1">
    <source>
        <dbReference type="SAM" id="MobiDB-lite"/>
    </source>
</evidence>
<dbReference type="EMBL" id="CAJNOM010000083">
    <property type="protein sequence ID" value="CAF1007548.1"/>
    <property type="molecule type" value="Genomic_DNA"/>
</dbReference>
<reference evidence="4" key="1">
    <citation type="submission" date="2021-02" db="EMBL/GenBank/DDBJ databases">
        <authorList>
            <person name="Nowell W R."/>
        </authorList>
    </citation>
    <scope>NUCLEOTIDE SEQUENCE</scope>
</reference>
<evidence type="ECO:0000313" key="3">
    <source>
        <dbReference type="EMBL" id="CAF1007548.1"/>
    </source>
</evidence>
<dbReference type="Proteomes" id="UP000663832">
    <property type="component" value="Unassembled WGS sequence"/>
</dbReference>
<comment type="caution">
    <text evidence="4">The sequence shown here is derived from an EMBL/GenBank/DDBJ whole genome shotgun (WGS) entry which is preliminary data.</text>
</comment>
<dbReference type="Proteomes" id="UP000663877">
    <property type="component" value="Unassembled WGS sequence"/>
</dbReference>